<gene>
    <name evidence="1" type="ORF">PLUA15_270018</name>
</gene>
<protein>
    <submittedName>
        <fullName evidence="1">Head-tail adaptor</fullName>
    </submittedName>
</protein>
<dbReference type="AlphaFoldDB" id="A0AAX2H8A7"/>
<organism evidence="1 2">
    <name type="scientific">Pseudomonas lundensis</name>
    <dbReference type="NCBI Taxonomy" id="86185"/>
    <lineage>
        <taxon>Bacteria</taxon>
        <taxon>Pseudomonadati</taxon>
        <taxon>Pseudomonadota</taxon>
        <taxon>Gammaproteobacteria</taxon>
        <taxon>Pseudomonadales</taxon>
        <taxon>Pseudomonadaceae</taxon>
        <taxon>Pseudomonas</taxon>
    </lineage>
</organism>
<accession>A0AAX2H8A7</accession>
<dbReference type="InterPro" id="IPR038666">
    <property type="entry name" value="SSP1_head-tail_sf"/>
</dbReference>
<comment type="caution">
    <text evidence="1">The sequence shown here is derived from an EMBL/GenBank/DDBJ whole genome shotgun (WGS) entry which is preliminary data.</text>
</comment>
<evidence type="ECO:0000313" key="1">
    <source>
        <dbReference type="EMBL" id="SOB53036.1"/>
    </source>
</evidence>
<dbReference type="EMBL" id="OBKZ01000020">
    <property type="protein sequence ID" value="SOB53036.1"/>
    <property type="molecule type" value="Genomic_DNA"/>
</dbReference>
<reference evidence="1 2" key="1">
    <citation type="submission" date="2017-08" db="EMBL/GenBank/DDBJ databases">
        <authorList>
            <person name="Chaillou S."/>
        </authorList>
    </citation>
    <scope>NUCLEOTIDE SEQUENCE [LARGE SCALE GENOMIC DNA]</scope>
    <source>
        <strain evidence="1 2">MFPA15A1205</strain>
    </source>
</reference>
<sequence length="107" mass="12214">MRAGRLRHRVSVQRLTRVPDDIGGWQEVWLEEGQTWAEIRPVSGRAWMAAAQEQREVTAEVVIRPRQGIESGMRIVKGETLFLIEAALLDYSRCELKLMCKSVKAHA</sequence>
<proteinExistence type="predicted"/>
<dbReference type="RefSeq" id="WP_143520703.1">
    <property type="nucleotide sequence ID" value="NZ_JAAQXX010000040.1"/>
</dbReference>
<dbReference type="NCBIfam" id="TIGR01563">
    <property type="entry name" value="gp16_SPP1"/>
    <property type="match status" value="1"/>
</dbReference>
<evidence type="ECO:0000313" key="2">
    <source>
        <dbReference type="Proteomes" id="UP000219564"/>
    </source>
</evidence>
<dbReference type="Gene3D" id="2.40.10.270">
    <property type="entry name" value="Bacteriophage SPP1 head-tail adaptor protein"/>
    <property type="match status" value="1"/>
</dbReference>
<dbReference type="Proteomes" id="UP000219564">
    <property type="component" value="Unassembled WGS sequence"/>
</dbReference>
<dbReference type="InterPro" id="IPR008767">
    <property type="entry name" value="Phage_SPP1_head-tail_adaptor"/>
</dbReference>
<name>A0AAX2H8A7_9PSED</name>
<dbReference type="Pfam" id="PF05521">
    <property type="entry name" value="Phage_HCP"/>
    <property type="match status" value="1"/>
</dbReference>